<dbReference type="RefSeq" id="WP_122237111.1">
    <property type="nucleotide sequence ID" value="NZ_RDQM01000001.1"/>
</dbReference>
<reference evidence="2 3" key="1">
    <citation type="submission" date="2018-10" db="EMBL/GenBank/DDBJ databases">
        <title>Comamonadaceae CDC group NO-1 genome sequencing and assembly.</title>
        <authorList>
            <person name="Bernier A.-M."/>
            <person name="Bernard K."/>
        </authorList>
    </citation>
    <scope>NUCLEOTIDE SEQUENCE [LARGE SCALE GENOMIC DNA]</scope>
    <source>
        <strain evidence="2 3">NML970147</strain>
    </source>
</reference>
<dbReference type="InterPro" id="IPR032092">
    <property type="entry name" value="PilW"/>
</dbReference>
<proteinExistence type="predicted"/>
<dbReference type="GO" id="GO:0043683">
    <property type="term" value="P:type IV pilus assembly"/>
    <property type="evidence" value="ECO:0007669"/>
    <property type="project" value="InterPro"/>
</dbReference>
<keyword evidence="1" id="KW-1133">Transmembrane helix</keyword>
<evidence type="ECO:0000313" key="2">
    <source>
        <dbReference type="EMBL" id="RMX01340.1"/>
    </source>
</evidence>
<evidence type="ECO:0000313" key="3">
    <source>
        <dbReference type="Proteomes" id="UP000267521"/>
    </source>
</evidence>
<gene>
    <name evidence="2" type="ORF">EBQ26_00725</name>
</gene>
<evidence type="ECO:0000256" key="1">
    <source>
        <dbReference type="SAM" id="Phobius"/>
    </source>
</evidence>
<dbReference type="InterPro" id="IPR012902">
    <property type="entry name" value="N_methyl_site"/>
</dbReference>
<name>A0A3M6QE33_9BURK</name>
<organism evidence="2 3">
    <name type="scientific">Allofranklinella schreckenbergeri</name>
    <dbReference type="NCBI Taxonomy" id="1076744"/>
    <lineage>
        <taxon>Bacteria</taxon>
        <taxon>Pseudomonadati</taxon>
        <taxon>Pseudomonadota</taxon>
        <taxon>Betaproteobacteria</taxon>
        <taxon>Burkholderiales</taxon>
        <taxon>Comamonadaceae</taxon>
        <taxon>Allofranklinella</taxon>
    </lineage>
</organism>
<comment type="caution">
    <text evidence="2">The sequence shown here is derived from an EMBL/GenBank/DDBJ whole genome shotgun (WGS) entry which is preliminary data.</text>
</comment>
<keyword evidence="1" id="KW-0812">Transmembrane</keyword>
<protein>
    <submittedName>
        <fullName evidence="2">Prepilin-type cleavage/methylation domain-containing protein</fullName>
    </submittedName>
</protein>
<feature type="transmembrane region" description="Helical" evidence="1">
    <location>
        <begin position="32"/>
        <end position="52"/>
    </location>
</feature>
<dbReference type="EMBL" id="RDQM01000001">
    <property type="protein sequence ID" value="RMX01340.1"/>
    <property type="molecule type" value="Genomic_DNA"/>
</dbReference>
<dbReference type="Pfam" id="PF16074">
    <property type="entry name" value="PilW"/>
    <property type="match status" value="1"/>
</dbReference>
<sequence>MLRKSLITSGLPREHSEIAFVRHQAGVTLVELMVGITIGMLIVAVAMGAVIVSRGATTTVSEAAQLQQQASYAFRVLGQQIRQAGSLELNLDVETGQGTSASLSPNTKVAFQVGYNQWSQIINGIDAPNATEFALSVGHQNYAERLTGASAPGSLFRDCLGEGGGATSSGGANFPRIISRFALRGNELVCSGVGGQPQAIIQDVADFQVRYYVQAGAASGTPTIQRALASEVTNWADVIAVEVCLDMVGSRPVDVPAASRYMNCQNTQVNYGNRLHQVYRNVFQLRSQGVLG</sequence>
<dbReference type="Pfam" id="PF07963">
    <property type="entry name" value="N_methyl"/>
    <property type="match status" value="1"/>
</dbReference>
<dbReference type="AlphaFoldDB" id="A0A3M6QE33"/>
<keyword evidence="1" id="KW-0472">Membrane</keyword>
<accession>A0A3M6QE33</accession>
<dbReference type="PROSITE" id="PS00409">
    <property type="entry name" value="PROKAR_NTER_METHYL"/>
    <property type="match status" value="1"/>
</dbReference>
<dbReference type="Proteomes" id="UP000267521">
    <property type="component" value="Unassembled WGS sequence"/>
</dbReference>